<reference evidence="4" key="1">
    <citation type="submission" date="2021-09" db="EMBL/GenBank/DDBJ databases">
        <authorList>
            <consortium name="AG Swart"/>
            <person name="Singh M."/>
            <person name="Singh A."/>
            <person name="Seah K."/>
            <person name="Emmerich C."/>
        </authorList>
    </citation>
    <scope>NUCLEOTIDE SEQUENCE</scope>
    <source>
        <strain evidence="4">ATCC30299</strain>
    </source>
</reference>
<gene>
    <name evidence="4" type="ORF">BSTOLATCC_MIC11705</name>
</gene>
<organism evidence="4 5">
    <name type="scientific">Blepharisma stoltei</name>
    <dbReference type="NCBI Taxonomy" id="1481888"/>
    <lineage>
        <taxon>Eukaryota</taxon>
        <taxon>Sar</taxon>
        <taxon>Alveolata</taxon>
        <taxon>Ciliophora</taxon>
        <taxon>Postciliodesmatophora</taxon>
        <taxon>Heterotrichea</taxon>
        <taxon>Heterotrichida</taxon>
        <taxon>Blepharismidae</taxon>
        <taxon>Blepharisma</taxon>
    </lineage>
</organism>
<keyword evidence="1" id="KW-0862">Zinc</keyword>
<feature type="domain" description="RING-type" evidence="3">
    <location>
        <begin position="411"/>
        <end position="450"/>
    </location>
</feature>
<evidence type="ECO:0000259" key="3">
    <source>
        <dbReference type="PROSITE" id="PS50089"/>
    </source>
</evidence>
<name>A0AAU9INB8_9CILI</name>
<protein>
    <recommendedName>
        <fullName evidence="3">RING-type domain-containing protein</fullName>
    </recommendedName>
</protein>
<evidence type="ECO:0000313" key="5">
    <source>
        <dbReference type="Proteomes" id="UP001162131"/>
    </source>
</evidence>
<keyword evidence="1" id="KW-0863">Zinc-finger</keyword>
<dbReference type="PANTHER" id="PTHR12109">
    <property type="entry name" value="RING FINGER PROTEIN 141-RELATED"/>
    <property type="match status" value="1"/>
</dbReference>
<feature type="transmembrane region" description="Helical" evidence="2">
    <location>
        <begin position="202"/>
        <end position="224"/>
    </location>
</feature>
<proteinExistence type="predicted"/>
<dbReference type="PANTHER" id="PTHR12109:SF5">
    <property type="entry name" value="RING-TYPE DOMAIN-CONTAINING PROTEIN"/>
    <property type="match status" value="1"/>
</dbReference>
<dbReference type="SUPFAM" id="SSF57850">
    <property type="entry name" value="RING/U-box"/>
    <property type="match status" value="1"/>
</dbReference>
<dbReference type="Pfam" id="PF13920">
    <property type="entry name" value="zf-C3HC4_3"/>
    <property type="match status" value="1"/>
</dbReference>
<keyword evidence="2" id="KW-1133">Transmembrane helix</keyword>
<feature type="transmembrane region" description="Helical" evidence="2">
    <location>
        <begin position="236"/>
        <end position="255"/>
    </location>
</feature>
<keyword evidence="2" id="KW-0472">Membrane</keyword>
<dbReference type="GO" id="GO:0008270">
    <property type="term" value="F:zinc ion binding"/>
    <property type="evidence" value="ECO:0007669"/>
    <property type="project" value="UniProtKB-KW"/>
</dbReference>
<dbReference type="EMBL" id="CAJZBQ010000012">
    <property type="protein sequence ID" value="CAG9314707.1"/>
    <property type="molecule type" value="Genomic_DNA"/>
</dbReference>
<evidence type="ECO:0000256" key="2">
    <source>
        <dbReference type="SAM" id="Phobius"/>
    </source>
</evidence>
<evidence type="ECO:0000313" key="4">
    <source>
        <dbReference type="EMBL" id="CAG9314707.1"/>
    </source>
</evidence>
<keyword evidence="1" id="KW-0479">Metal-binding</keyword>
<feature type="transmembrane region" description="Helical" evidence="2">
    <location>
        <begin position="267"/>
        <end position="284"/>
    </location>
</feature>
<dbReference type="Proteomes" id="UP001162131">
    <property type="component" value="Unassembled WGS sequence"/>
</dbReference>
<keyword evidence="5" id="KW-1185">Reference proteome</keyword>
<dbReference type="InterPro" id="IPR047126">
    <property type="entry name" value="RNF141-like"/>
</dbReference>
<comment type="caution">
    <text evidence="4">The sequence shown here is derived from an EMBL/GenBank/DDBJ whole genome shotgun (WGS) entry which is preliminary data.</text>
</comment>
<feature type="transmembrane region" description="Helical" evidence="2">
    <location>
        <begin position="71"/>
        <end position="88"/>
    </location>
</feature>
<dbReference type="InterPro" id="IPR013083">
    <property type="entry name" value="Znf_RING/FYVE/PHD"/>
</dbReference>
<dbReference type="AlphaFoldDB" id="A0AAU9INB8"/>
<dbReference type="Gene3D" id="3.30.40.10">
    <property type="entry name" value="Zinc/RING finger domain, C3HC4 (zinc finger)"/>
    <property type="match status" value="1"/>
</dbReference>
<feature type="transmembrane region" description="Helical" evidence="2">
    <location>
        <begin position="44"/>
        <end position="65"/>
    </location>
</feature>
<accession>A0AAU9INB8</accession>
<keyword evidence="2" id="KW-0812">Transmembrane</keyword>
<dbReference type="PROSITE" id="PS50089">
    <property type="entry name" value="ZF_RING_2"/>
    <property type="match status" value="1"/>
</dbReference>
<sequence length="483" mass="54904">MEYYASHPLTSRTMDLSSARSHIDTLFQEQEFEQKVIGTELIRWMQLTITLIVVLFLLIFCINLSMPYEIAIIPLILYDLFLLVQIIMQRKNQSSLTFLKRNIKEIAEHLGNLIFKFGVIIYLSYRDTSFLLISTPIFVTTAIRWIFKPKYSVECQAFSAIIRLIVRTLKLLAILSIGLKLDHSVSWSWITTFWPVWLGSSILAIVGLGMVLLLISSVCSFISGQGSYIDIVSSSWLLSVTWASSLSLFYFFYFLGLSLDEGDWSQMIAPNIVVILVLILLVILTKTCFQSLKIWWQDFFSNQDEDINHMPGAVHDINSPSQTVTEQIISILKKPPKFLVRVSNTYYKPCDEAKVTPTTPRHKKSKSEMVGRNQIPAETVETEPKYTNVSMVDASIHQSVDFSSNSTQKVCMICCSEEPNAVIMDCGHGGLCYSCSIELWKVQKCCHICRREISQVLEISKARSKILNVVSVTGVVYEDNSDE</sequence>
<dbReference type="InterPro" id="IPR001841">
    <property type="entry name" value="Znf_RING"/>
</dbReference>
<feature type="transmembrane region" description="Helical" evidence="2">
    <location>
        <begin position="131"/>
        <end position="147"/>
    </location>
</feature>
<evidence type="ECO:0000256" key="1">
    <source>
        <dbReference type="PROSITE-ProRule" id="PRU00175"/>
    </source>
</evidence>